<keyword evidence="6 10" id="KW-0407">Ion channel</keyword>
<feature type="binding site" evidence="10">
    <location>
        <position position="76"/>
    </location>
    <ligand>
        <name>Na(+)</name>
        <dbReference type="ChEBI" id="CHEBI:29101"/>
        <note>structural</note>
    </ligand>
</feature>
<evidence type="ECO:0000313" key="11">
    <source>
        <dbReference type="EMBL" id="KAD3633236.1"/>
    </source>
</evidence>
<evidence type="ECO:0000256" key="2">
    <source>
        <dbReference type="ARBA" id="ARBA00022475"/>
    </source>
</evidence>
<keyword evidence="2 10" id="KW-1003">Cell membrane</keyword>
<feature type="transmembrane region" description="Helical" evidence="10">
    <location>
        <begin position="66"/>
        <end position="86"/>
    </location>
</feature>
<protein>
    <recommendedName>
        <fullName evidence="10">Fluoride-specific ion channel FluC</fullName>
    </recommendedName>
</protein>
<feature type="transmembrane region" description="Helical" evidence="10">
    <location>
        <begin position="6"/>
        <end position="23"/>
    </location>
</feature>
<dbReference type="GO" id="GO:0062054">
    <property type="term" value="F:fluoride channel activity"/>
    <property type="evidence" value="ECO:0007669"/>
    <property type="project" value="UniProtKB-UniRule"/>
</dbReference>
<comment type="catalytic activity">
    <reaction evidence="8">
        <text>fluoride(in) = fluoride(out)</text>
        <dbReference type="Rhea" id="RHEA:76159"/>
        <dbReference type="ChEBI" id="CHEBI:17051"/>
    </reaction>
    <physiologicalReaction direction="left-to-right" evidence="8">
        <dbReference type="Rhea" id="RHEA:76160"/>
    </physiologicalReaction>
</comment>
<dbReference type="RefSeq" id="WP_146362378.1">
    <property type="nucleotide sequence ID" value="NZ_VOAL01000003.1"/>
</dbReference>
<keyword evidence="4 10" id="KW-1133">Transmembrane helix</keyword>
<sequence>MTPGIFLLLALAGGLGATVRFIVDGLIRAHLKTSFQWATTIINVSGSLVLGFLTGLTIEHFVSTDLSIVIGTGFLGGYTTFSTASYETVQLIKQGRYGASFISGIVMLVLSVAAAVIGLWIGAEL</sequence>
<evidence type="ECO:0000256" key="3">
    <source>
        <dbReference type="ARBA" id="ARBA00022692"/>
    </source>
</evidence>
<evidence type="ECO:0000256" key="8">
    <source>
        <dbReference type="ARBA" id="ARBA00035585"/>
    </source>
</evidence>
<comment type="function">
    <text evidence="9 10">Fluoride-specific ion channel. Important for reducing fluoride concentration in the cell, thus reducing its toxicity.</text>
</comment>
<keyword evidence="10" id="KW-0406">Ion transport</keyword>
<comment type="caution">
    <text evidence="11">The sequence shown here is derived from an EMBL/GenBank/DDBJ whole genome shotgun (WGS) entry which is preliminary data.</text>
</comment>
<dbReference type="GO" id="GO:0005886">
    <property type="term" value="C:plasma membrane"/>
    <property type="evidence" value="ECO:0007669"/>
    <property type="project" value="UniProtKB-SubCell"/>
</dbReference>
<evidence type="ECO:0000313" key="12">
    <source>
        <dbReference type="Proteomes" id="UP000326852"/>
    </source>
</evidence>
<keyword evidence="10" id="KW-0813">Transport</keyword>
<dbReference type="Proteomes" id="UP000326852">
    <property type="component" value="Unassembled WGS sequence"/>
</dbReference>
<evidence type="ECO:0000256" key="9">
    <source>
        <dbReference type="ARBA" id="ARBA00049940"/>
    </source>
</evidence>
<evidence type="ECO:0000256" key="5">
    <source>
        <dbReference type="ARBA" id="ARBA00023136"/>
    </source>
</evidence>
<dbReference type="GO" id="GO:0140114">
    <property type="term" value="P:cellular detoxification of fluoride"/>
    <property type="evidence" value="ECO:0007669"/>
    <property type="project" value="UniProtKB-UniRule"/>
</dbReference>
<evidence type="ECO:0000256" key="6">
    <source>
        <dbReference type="ARBA" id="ARBA00023303"/>
    </source>
</evidence>
<dbReference type="PANTHER" id="PTHR28259">
    <property type="entry name" value="FLUORIDE EXPORT PROTEIN 1-RELATED"/>
    <property type="match status" value="1"/>
</dbReference>
<keyword evidence="3 10" id="KW-0812">Transmembrane</keyword>
<feature type="transmembrane region" description="Helical" evidence="10">
    <location>
        <begin position="35"/>
        <end position="54"/>
    </location>
</feature>
<keyword evidence="10" id="KW-0915">Sodium</keyword>
<dbReference type="OrthoDB" id="5148600at2"/>
<dbReference type="EMBL" id="VTFX01000004">
    <property type="protein sequence ID" value="KAD3633236.1"/>
    <property type="molecule type" value="Genomic_DNA"/>
</dbReference>
<comment type="similarity">
    <text evidence="7 10">Belongs to the fluoride channel Fluc/FEX (TC 1.A.43) family.</text>
</comment>
<accession>A0A5N6MIB9</accession>
<feature type="binding site" evidence="10">
    <location>
        <position position="79"/>
    </location>
    <ligand>
        <name>Na(+)</name>
        <dbReference type="ChEBI" id="CHEBI:29101"/>
        <note>structural</note>
    </ligand>
</feature>
<dbReference type="Pfam" id="PF02537">
    <property type="entry name" value="CRCB"/>
    <property type="match status" value="1"/>
</dbReference>
<dbReference type="InterPro" id="IPR003691">
    <property type="entry name" value="FluC"/>
</dbReference>
<evidence type="ECO:0000256" key="4">
    <source>
        <dbReference type="ARBA" id="ARBA00022989"/>
    </source>
</evidence>
<dbReference type="GO" id="GO:0046872">
    <property type="term" value="F:metal ion binding"/>
    <property type="evidence" value="ECO:0007669"/>
    <property type="project" value="UniProtKB-KW"/>
</dbReference>
<keyword evidence="10" id="KW-0479">Metal-binding</keyword>
<reference evidence="11 12" key="1">
    <citation type="submission" date="2019-08" db="EMBL/GenBank/DDBJ databases">
        <title>Arthrobacter sp. nov., isolated from plateau pika and Tibetan wild ass.</title>
        <authorList>
            <person name="Ge Y."/>
        </authorList>
    </citation>
    <scope>NUCLEOTIDE SEQUENCE [LARGE SCALE GENOMIC DNA]</scope>
    <source>
        <strain evidence="11 12">785</strain>
    </source>
</reference>
<name>A0A5N6MIB9_9MICC</name>
<evidence type="ECO:0000256" key="10">
    <source>
        <dbReference type="HAMAP-Rule" id="MF_00454"/>
    </source>
</evidence>
<evidence type="ECO:0000256" key="1">
    <source>
        <dbReference type="ARBA" id="ARBA00004651"/>
    </source>
</evidence>
<comment type="subcellular location">
    <subcellularLocation>
        <location evidence="1 10">Cell membrane</location>
        <topology evidence="1 10">Multi-pass membrane protein</topology>
    </subcellularLocation>
</comment>
<keyword evidence="12" id="KW-1185">Reference proteome</keyword>
<dbReference type="NCBIfam" id="TIGR00494">
    <property type="entry name" value="crcB"/>
    <property type="match status" value="1"/>
</dbReference>
<dbReference type="HAMAP" id="MF_00454">
    <property type="entry name" value="FluC"/>
    <property type="match status" value="1"/>
</dbReference>
<dbReference type="PANTHER" id="PTHR28259:SF1">
    <property type="entry name" value="FLUORIDE EXPORT PROTEIN 1-RELATED"/>
    <property type="match status" value="1"/>
</dbReference>
<comment type="activity regulation">
    <text evidence="10">Na(+) is not transported, but it plays an essential structural role and its presence is essential for fluoride channel function.</text>
</comment>
<organism evidence="11 12">
    <name type="scientific">Arthrobacter yangruifuii</name>
    <dbReference type="NCBI Taxonomy" id="2606616"/>
    <lineage>
        <taxon>Bacteria</taxon>
        <taxon>Bacillati</taxon>
        <taxon>Actinomycetota</taxon>
        <taxon>Actinomycetes</taxon>
        <taxon>Micrococcales</taxon>
        <taxon>Micrococcaceae</taxon>
        <taxon>Arthrobacter</taxon>
    </lineage>
</organism>
<proteinExistence type="inferred from homology"/>
<dbReference type="AlphaFoldDB" id="A0A5N6MIB9"/>
<keyword evidence="5 10" id="KW-0472">Membrane</keyword>
<feature type="transmembrane region" description="Helical" evidence="10">
    <location>
        <begin position="98"/>
        <end position="123"/>
    </location>
</feature>
<gene>
    <name evidence="10 11" type="primary">crcB</name>
    <name evidence="10" type="synonym">fluC</name>
    <name evidence="11" type="ORF">GD627_10465</name>
</gene>
<evidence type="ECO:0000256" key="7">
    <source>
        <dbReference type="ARBA" id="ARBA00035120"/>
    </source>
</evidence>